<evidence type="ECO:0000256" key="9">
    <source>
        <dbReference type="ARBA" id="ARBA00022949"/>
    </source>
</evidence>
<keyword evidence="5" id="KW-0963">Cytoplasm</keyword>
<keyword evidence="10" id="KW-0067">ATP-binding</keyword>
<evidence type="ECO:0000256" key="2">
    <source>
        <dbReference type="ARBA" id="ARBA00004221"/>
    </source>
</evidence>
<evidence type="ECO:0000256" key="6">
    <source>
        <dbReference type="ARBA" id="ARBA00022527"/>
    </source>
</evidence>
<evidence type="ECO:0000259" key="11">
    <source>
        <dbReference type="PROSITE" id="PS50011"/>
    </source>
</evidence>
<dbReference type="Pfam" id="PF07714">
    <property type="entry name" value="PK_Tyr_Ser-Thr"/>
    <property type="match status" value="2"/>
</dbReference>
<feature type="binding site" evidence="10">
    <location>
        <position position="647"/>
    </location>
    <ligand>
        <name>ATP</name>
        <dbReference type="ChEBI" id="CHEBI:30616"/>
    </ligand>
</feature>
<evidence type="ECO:0000313" key="12">
    <source>
        <dbReference type="Ensembl" id="ENSOTSP00005021004.1"/>
    </source>
</evidence>
<dbReference type="PANTHER" id="PTHR46392:SF1">
    <property type="entry name" value="DUAL SERINE_THREONINE AND TYROSINE PROTEIN KINASE"/>
    <property type="match status" value="1"/>
</dbReference>
<organism evidence="12 13">
    <name type="scientific">Oncorhynchus tshawytscha</name>
    <name type="common">Chinook salmon</name>
    <name type="synonym">Salmo tshawytscha</name>
    <dbReference type="NCBI Taxonomy" id="74940"/>
    <lineage>
        <taxon>Eukaryota</taxon>
        <taxon>Metazoa</taxon>
        <taxon>Chordata</taxon>
        <taxon>Craniata</taxon>
        <taxon>Vertebrata</taxon>
        <taxon>Euteleostomi</taxon>
        <taxon>Actinopterygii</taxon>
        <taxon>Neopterygii</taxon>
        <taxon>Teleostei</taxon>
        <taxon>Protacanthopterygii</taxon>
        <taxon>Salmoniformes</taxon>
        <taxon>Salmonidae</taxon>
        <taxon>Salmoninae</taxon>
        <taxon>Oncorhynchus</taxon>
    </lineage>
</organism>
<evidence type="ECO:0000256" key="3">
    <source>
        <dbReference type="ARBA" id="ARBA00004282"/>
    </source>
</evidence>
<dbReference type="PANTHER" id="PTHR46392">
    <property type="entry name" value="DUAL SERINE/THREONINE AND TYROSINE PROTEIN KINASE"/>
    <property type="match status" value="1"/>
</dbReference>
<dbReference type="Gene3D" id="1.10.510.10">
    <property type="entry name" value="Transferase(Phosphotransferase) domain 1"/>
    <property type="match status" value="2"/>
</dbReference>
<dbReference type="GO" id="GO:0004674">
    <property type="term" value="F:protein serine/threonine kinase activity"/>
    <property type="evidence" value="ECO:0007669"/>
    <property type="project" value="UniProtKB-KW"/>
</dbReference>
<evidence type="ECO:0000256" key="5">
    <source>
        <dbReference type="ARBA" id="ARBA00022490"/>
    </source>
</evidence>
<dbReference type="GO" id="GO:0016323">
    <property type="term" value="C:basolateral plasma membrane"/>
    <property type="evidence" value="ECO:0007669"/>
    <property type="project" value="UniProtKB-SubCell"/>
</dbReference>
<evidence type="ECO:0000256" key="4">
    <source>
        <dbReference type="ARBA" id="ARBA00004496"/>
    </source>
</evidence>
<dbReference type="GO" id="GO:0043066">
    <property type="term" value="P:negative regulation of apoptotic process"/>
    <property type="evidence" value="ECO:0007669"/>
    <property type="project" value="TreeGrafter"/>
</dbReference>
<name>A0A8C8EQT0_ONCTS</name>
<sequence length="881" mass="98915">MEVVGGGNVQKVTPLARELSRLFNSYNKHSIQLKKNLKETNAFFREIKRNYSNACASAASQLSCISFPRHEEEFLQSNVGSVLYIVVLGQDCAARYQLLNCLLGERLLPLGPEAGETCDGVQGTSCKRRKLCFTHGRQTRLSLALPGQYELVHQLAAHCGRWDTVPREDLEIQEECEDPAHRLAELEITLHHPLLQEAKIMVVPCPSVQPIEEALEDCTRNTVPIMLYALNQDTLTAEQVAELRKVKEMLLFPICFRSPLYKQLLSLGFLSTPVGNCSCGAPSQTPSPAVKPQSVLGETFERLHRLLVTFARQVLHNQQVEVANLLNGVHCRCLDLFINQAFDMQRDLQITPRRLEYTREKEGELFISLMAIANRKQEEMKEMIVETLSSMKEQLLEDAANLEFTDVIVATNGEPVTSKDIKSCIHQIQELIVVRLNQAVANKLISSVDYLRESFVGTLERCLNSLEKSNMESSVHNVTSNHLKQILNAAYHVEVTFHSGSSVTRLVWEQIKQIIQRITFVNPPGITTEWKRKVAQDAIESLSAAKLAKSICSQFRTRLNSSHDAFAGSLRQLEEGHTGRLERTEDLWLRVRKDHAPRLARLSLESRSLRDVLLHGKPKLGPELGRGQYGVVYLCDSWGGRYPCALKSVVPPDDKHWNDLALEFHYTRSLPKHERLVDLHGSVIDHTYGGGSSIAVLLIMERLHRDLYTGLKAGLSLKERLQIALDVVEGIRFLHGQGLLSSQIMSAILLLGHTAASSLILDSLVKPQVLPLSSGKYDNSVDVYAFGILFWYLCTGSVKLPESFEKCSSKDQLWNNVKKGARPERLANFDEECWQLMEACWNGDPSQRPLLGIVEPSLQSIMVRLCNCGSDQKSSSLEDSN</sequence>
<proteinExistence type="predicted"/>
<dbReference type="GO" id="GO:0005737">
    <property type="term" value="C:cytoplasm"/>
    <property type="evidence" value="ECO:0007669"/>
    <property type="project" value="UniProtKB-SubCell"/>
</dbReference>
<dbReference type="Ensembl" id="ENSOTST00005022820.2">
    <property type="protein sequence ID" value="ENSOTSP00005021004.1"/>
    <property type="gene ID" value="ENSOTSG00005007504.2"/>
</dbReference>
<dbReference type="PROSITE" id="PS00107">
    <property type="entry name" value="PROTEIN_KINASE_ATP"/>
    <property type="match status" value="1"/>
</dbReference>
<protein>
    <recommendedName>
        <fullName evidence="11">Protein kinase domain-containing protein</fullName>
    </recommendedName>
</protein>
<dbReference type="InterPro" id="IPR000719">
    <property type="entry name" value="Prot_kinase_dom"/>
</dbReference>
<evidence type="ECO:0000256" key="1">
    <source>
        <dbReference type="ARBA" id="ARBA00004187"/>
    </source>
</evidence>
<keyword evidence="13" id="KW-1185">Reference proteome</keyword>
<dbReference type="GeneTree" id="ENSGT00840000129948"/>
<dbReference type="GO" id="GO:0070374">
    <property type="term" value="P:positive regulation of ERK1 and ERK2 cascade"/>
    <property type="evidence" value="ECO:0007669"/>
    <property type="project" value="TreeGrafter"/>
</dbReference>
<dbReference type="GO" id="GO:0016324">
    <property type="term" value="C:apical plasma membrane"/>
    <property type="evidence" value="ECO:0007669"/>
    <property type="project" value="UniProtKB-SubCell"/>
</dbReference>
<dbReference type="GO" id="GO:0044344">
    <property type="term" value="P:cellular response to fibroblast growth factor stimulus"/>
    <property type="evidence" value="ECO:0007669"/>
    <property type="project" value="TreeGrafter"/>
</dbReference>
<keyword evidence="9" id="KW-0965">Cell junction</keyword>
<evidence type="ECO:0000256" key="8">
    <source>
        <dbReference type="ARBA" id="ARBA00022777"/>
    </source>
</evidence>
<keyword evidence="7" id="KW-0808">Transferase</keyword>
<keyword evidence="6" id="KW-0723">Serine/threonine-protein kinase</keyword>
<evidence type="ECO:0000256" key="10">
    <source>
        <dbReference type="PROSITE-ProRule" id="PRU10141"/>
    </source>
</evidence>
<reference evidence="12" key="2">
    <citation type="submission" date="2025-09" db="UniProtKB">
        <authorList>
            <consortium name="Ensembl"/>
        </authorList>
    </citation>
    <scope>IDENTIFICATION</scope>
</reference>
<dbReference type="GO" id="GO:0070161">
    <property type="term" value="C:anchoring junction"/>
    <property type="evidence" value="ECO:0007669"/>
    <property type="project" value="UniProtKB-SubCell"/>
</dbReference>
<keyword evidence="10" id="KW-0547">Nucleotide-binding</keyword>
<dbReference type="Proteomes" id="UP000694402">
    <property type="component" value="Unassembled WGS sequence"/>
</dbReference>
<keyword evidence="8" id="KW-0418">Kinase</keyword>
<evidence type="ECO:0000313" key="13">
    <source>
        <dbReference type="Proteomes" id="UP000694402"/>
    </source>
</evidence>
<dbReference type="SUPFAM" id="SSF56112">
    <property type="entry name" value="Protein kinase-like (PK-like)"/>
    <property type="match status" value="1"/>
</dbReference>
<dbReference type="GO" id="GO:0005524">
    <property type="term" value="F:ATP binding"/>
    <property type="evidence" value="ECO:0007669"/>
    <property type="project" value="UniProtKB-UniRule"/>
</dbReference>
<feature type="domain" description="Protein kinase" evidence="11">
    <location>
        <begin position="618"/>
        <end position="858"/>
    </location>
</feature>
<gene>
    <name evidence="12" type="primary">DSTYK</name>
</gene>
<dbReference type="InterPro" id="IPR001245">
    <property type="entry name" value="Ser-Thr/Tyr_kinase_cat_dom"/>
</dbReference>
<comment type="subcellular location">
    <subcellularLocation>
        <location evidence="2">Apical cell membrane</location>
    </subcellularLocation>
    <subcellularLocation>
        <location evidence="1">Basolateral cell membrane</location>
    </subcellularLocation>
    <subcellularLocation>
        <location evidence="3">Cell junction</location>
    </subcellularLocation>
    <subcellularLocation>
        <location evidence="4">Cytoplasm</location>
    </subcellularLocation>
</comment>
<dbReference type="GO" id="GO:0045743">
    <property type="term" value="P:positive regulation of fibroblast growth factor receptor signaling pathway"/>
    <property type="evidence" value="ECO:0007669"/>
    <property type="project" value="TreeGrafter"/>
</dbReference>
<dbReference type="InterPro" id="IPR017441">
    <property type="entry name" value="Protein_kinase_ATP_BS"/>
</dbReference>
<dbReference type="InterPro" id="IPR011009">
    <property type="entry name" value="Kinase-like_dom_sf"/>
</dbReference>
<dbReference type="InterPro" id="IPR051302">
    <property type="entry name" value="Dual_SerThr-Tyr_Kinase"/>
</dbReference>
<dbReference type="PROSITE" id="PS50011">
    <property type="entry name" value="PROTEIN_KINASE_DOM"/>
    <property type="match status" value="1"/>
</dbReference>
<accession>A0A8C8EQT0</accession>
<reference evidence="12" key="1">
    <citation type="submission" date="2025-08" db="UniProtKB">
        <authorList>
            <consortium name="Ensembl"/>
        </authorList>
    </citation>
    <scope>IDENTIFICATION</scope>
</reference>
<dbReference type="AlphaFoldDB" id="A0A8C8EQT0"/>
<evidence type="ECO:0000256" key="7">
    <source>
        <dbReference type="ARBA" id="ARBA00022679"/>
    </source>
</evidence>